<comment type="subcellular location">
    <subcellularLocation>
        <location evidence="1">Cytoplasm</location>
    </subcellularLocation>
</comment>
<name>A0A0U3MU43_9BURK</name>
<evidence type="ECO:0000313" key="5">
    <source>
        <dbReference type="EMBL" id="ALV07866.1"/>
    </source>
</evidence>
<dbReference type="Gene3D" id="2.30.30.40">
    <property type="entry name" value="SH3 Domains"/>
    <property type="match status" value="1"/>
</dbReference>
<organism evidence="5 6">
    <name type="scientific">Roseateles depolymerans</name>
    <dbReference type="NCBI Taxonomy" id="76731"/>
    <lineage>
        <taxon>Bacteria</taxon>
        <taxon>Pseudomonadati</taxon>
        <taxon>Pseudomonadota</taxon>
        <taxon>Betaproteobacteria</taxon>
        <taxon>Burkholderiales</taxon>
        <taxon>Sphaerotilaceae</taxon>
        <taxon>Roseateles</taxon>
    </lineage>
</organism>
<dbReference type="GO" id="GO:0007165">
    <property type="term" value="P:signal transduction"/>
    <property type="evidence" value="ECO:0007669"/>
    <property type="project" value="InterPro"/>
</dbReference>
<dbReference type="SUPFAM" id="SSF50341">
    <property type="entry name" value="CheW-like"/>
    <property type="match status" value="1"/>
</dbReference>
<evidence type="ECO:0000259" key="4">
    <source>
        <dbReference type="PROSITE" id="PS50851"/>
    </source>
</evidence>
<dbReference type="PANTHER" id="PTHR22617">
    <property type="entry name" value="CHEMOTAXIS SENSOR HISTIDINE KINASE-RELATED"/>
    <property type="match status" value="1"/>
</dbReference>
<dbReference type="Pfam" id="PF01584">
    <property type="entry name" value="CheW"/>
    <property type="match status" value="1"/>
</dbReference>
<keyword evidence="3" id="KW-0963">Cytoplasm</keyword>
<evidence type="ECO:0000256" key="3">
    <source>
        <dbReference type="ARBA" id="ARBA00022490"/>
    </source>
</evidence>
<evidence type="ECO:0000256" key="1">
    <source>
        <dbReference type="ARBA" id="ARBA00004496"/>
    </source>
</evidence>
<dbReference type="GO" id="GO:0005829">
    <property type="term" value="C:cytosol"/>
    <property type="evidence" value="ECO:0007669"/>
    <property type="project" value="TreeGrafter"/>
</dbReference>
<dbReference type="PROSITE" id="PS50851">
    <property type="entry name" value="CHEW"/>
    <property type="match status" value="1"/>
</dbReference>
<dbReference type="STRING" id="76731.RD2015_3409"/>
<dbReference type="OrthoDB" id="9790406at2"/>
<protein>
    <recommendedName>
        <fullName evidence="2">Chemotaxis protein CheW</fullName>
    </recommendedName>
</protein>
<dbReference type="InterPro" id="IPR039315">
    <property type="entry name" value="CheW"/>
</dbReference>
<dbReference type="PATRIC" id="fig|76731.3.peg.3494"/>
<evidence type="ECO:0000313" key="6">
    <source>
        <dbReference type="Proteomes" id="UP000060699"/>
    </source>
</evidence>
<dbReference type="InterPro" id="IPR002545">
    <property type="entry name" value="CheW-lke_dom"/>
</dbReference>
<dbReference type="AlphaFoldDB" id="A0A0U3MU43"/>
<sequence>MNALVQHSSSSQPSGALIQASGALMQTSQAARRPLPREFLSFRLGEEEYGIDILTVQEIRSYEAPTRIANAPSFVLGVVNLRGVIVPILDLRLKLGFSSPQYNEFTVVIVLTVMDRVIGVVVDSVSDVLDIAPNDIKPAPTLASAVDAGHILGMGCLGSGDDERLLILTDIQALMMSPEMGLFTAPVVLAD</sequence>
<dbReference type="SMART" id="SM00260">
    <property type="entry name" value="CheW"/>
    <property type="match status" value="1"/>
</dbReference>
<gene>
    <name evidence="5" type="ORF">RD2015_3409</name>
</gene>
<reference evidence="5 6" key="1">
    <citation type="submission" date="2015-12" db="EMBL/GenBank/DDBJ databases">
        <title>Complete genome of Roseateles depolymerans KCTC 42856.</title>
        <authorList>
            <person name="Kim K.M."/>
        </authorList>
    </citation>
    <scope>NUCLEOTIDE SEQUENCE [LARGE SCALE GENOMIC DNA]</scope>
    <source>
        <strain evidence="5 6">KCTC 42856</strain>
    </source>
</reference>
<dbReference type="PANTHER" id="PTHR22617:SF45">
    <property type="entry name" value="CHEMOTAXIS PROTEIN CHEW"/>
    <property type="match status" value="1"/>
</dbReference>
<accession>A0A0U3MU43</accession>
<dbReference type="EMBL" id="CP013729">
    <property type="protein sequence ID" value="ALV07866.1"/>
    <property type="molecule type" value="Genomic_DNA"/>
</dbReference>
<dbReference type="InterPro" id="IPR036061">
    <property type="entry name" value="CheW-like_dom_sf"/>
</dbReference>
<evidence type="ECO:0000256" key="2">
    <source>
        <dbReference type="ARBA" id="ARBA00021483"/>
    </source>
</evidence>
<dbReference type="KEGG" id="rdp:RD2015_3409"/>
<keyword evidence="6" id="KW-1185">Reference proteome</keyword>
<dbReference type="Proteomes" id="UP000060699">
    <property type="component" value="Chromosome"/>
</dbReference>
<feature type="domain" description="CheW-like" evidence="4">
    <location>
        <begin position="36"/>
        <end position="180"/>
    </location>
</feature>
<dbReference type="Gene3D" id="2.40.50.180">
    <property type="entry name" value="CheA-289, Domain 4"/>
    <property type="match status" value="1"/>
</dbReference>
<dbReference type="GO" id="GO:0006935">
    <property type="term" value="P:chemotaxis"/>
    <property type="evidence" value="ECO:0007669"/>
    <property type="project" value="InterPro"/>
</dbReference>
<proteinExistence type="predicted"/>